<dbReference type="InterPro" id="IPR036913">
    <property type="entry name" value="YegP-like_sf"/>
</dbReference>
<proteinExistence type="inferred from homology"/>
<dbReference type="PANTHER" id="PTHR40606:SF1">
    <property type="entry name" value="UPF0339 PROTEIN YEGP"/>
    <property type="match status" value="1"/>
</dbReference>
<dbReference type="SUPFAM" id="SSF160113">
    <property type="entry name" value="YegP-like"/>
    <property type="match status" value="2"/>
</dbReference>
<feature type="domain" description="DUF1508" evidence="3">
    <location>
        <begin position="61"/>
        <end position="108"/>
    </location>
</feature>
<reference evidence="4 5" key="1">
    <citation type="submission" date="2019-02" db="EMBL/GenBank/DDBJ databases">
        <title>Dyella amyloliquefaciens sp. nov., isolated from forest soil.</title>
        <authorList>
            <person name="Gao Z.-H."/>
            <person name="Qiu L.-H."/>
        </authorList>
    </citation>
    <scope>NUCLEOTIDE SEQUENCE [LARGE SCALE GENOMIC DNA]</scope>
    <source>
        <strain evidence="4 5">KACC 12747</strain>
    </source>
</reference>
<dbReference type="EMBL" id="SJTG01000001">
    <property type="protein sequence ID" value="TCI13507.1"/>
    <property type="molecule type" value="Genomic_DNA"/>
</dbReference>
<gene>
    <name evidence="4" type="ORF">EZM97_09645</name>
</gene>
<feature type="region of interest" description="Disordered" evidence="2">
    <location>
        <begin position="83"/>
        <end position="110"/>
    </location>
</feature>
<dbReference type="PANTHER" id="PTHR40606">
    <property type="match status" value="1"/>
</dbReference>
<dbReference type="InterPro" id="IPR051141">
    <property type="entry name" value="UPF0339_domain"/>
</dbReference>
<keyword evidence="5" id="KW-1185">Reference proteome</keyword>
<dbReference type="AlphaFoldDB" id="A0A4V2NMJ3"/>
<dbReference type="InterPro" id="IPR010879">
    <property type="entry name" value="DUF1508"/>
</dbReference>
<dbReference type="Pfam" id="PF07411">
    <property type="entry name" value="DUF1508"/>
    <property type="match status" value="2"/>
</dbReference>
<evidence type="ECO:0000256" key="1">
    <source>
        <dbReference type="ARBA" id="ARBA00007576"/>
    </source>
</evidence>
<name>A0A4V2NMJ3_9GAMM</name>
<accession>A0A4V2NMJ3</accession>
<protein>
    <submittedName>
        <fullName evidence="4">DUF1508 domain-containing protein</fullName>
    </submittedName>
</protein>
<dbReference type="RefSeq" id="WP_131149710.1">
    <property type="nucleotide sequence ID" value="NZ_SJTG01000001.1"/>
</dbReference>
<sequence>MSGKFELKKSSNGQFHFNLKAGNGEIILSSEMYTTHAAALNGIESVRKNAPTDERYERKNAKNGQPMFNLKAANHQVIGSSEMYSSERAREEGIESVKKNAPGAALDDEA</sequence>
<feature type="domain" description="DUF1508" evidence="3">
    <location>
        <begin position="11"/>
        <end position="57"/>
    </location>
</feature>
<evidence type="ECO:0000313" key="5">
    <source>
        <dbReference type="Proteomes" id="UP000291822"/>
    </source>
</evidence>
<dbReference type="Gene3D" id="2.30.29.80">
    <property type="match status" value="1"/>
</dbReference>
<evidence type="ECO:0000313" key="4">
    <source>
        <dbReference type="EMBL" id="TCI13507.1"/>
    </source>
</evidence>
<organism evidence="4 5">
    <name type="scientific">Dyella soli</name>
    <dbReference type="NCBI Taxonomy" id="522319"/>
    <lineage>
        <taxon>Bacteria</taxon>
        <taxon>Pseudomonadati</taxon>
        <taxon>Pseudomonadota</taxon>
        <taxon>Gammaproteobacteria</taxon>
        <taxon>Lysobacterales</taxon>
        <taxon>Rhodanobacteraceae</taxon>
        <taxon>Dyella</taxon>
    </lineage>
</organism>
<evidence type="ECO:0000259" key="3">
    <source>
        <dbReference type="Pfam" id="PF07411"/>
    </source>
</evidence>
<dbReference type="Proteomes" id="UP000291822">
    <property type="component" value="Unassembled WGS sequence"/>
</dbReference>
<comment type="similarity">
    <text evidence="1">Belongs to the UPF0339 family. Duplicated subfamily.</text>
</comment>
<feature type="compositionally biased region" description="Basic and acidic residues" evidence="2">
    <location>
        <begin position="85"/>
        <end position="98"/>
    </location>
</feature>
<comment type="caution">
    <text evidence="4">The sequence shown here is derived from an EMBL/GenBank/DDBJ whole genome shotgun (WGS) entry which is preliminary data.</text>
</comment>
<evidence type="ECO:0000256" key="2">
    <source>
        <dbReference type="SAM" id="MobiDB-lite"/>
    </source>
</evidence>